<name>A0A6I9S1N9_ELAGV</name>
<dbReference type="PANTHER" id="PTHR35317:SF28">
    <property type="entry name" value="ZINC FINGER, CCHC-TYPE, RIBONUCLEASE H-LIKE DOMAIN, GAG-PRE-INTEGRASE DOMAIN PROTEIN-RELATED"/>
    <property type="match status" value="1"/>
</dbReference>
<dbReference type="InParanoid" id="A0A6I9S1N9"/>
<gene>
    <name evidence="2" type="primary">LOC105055817</name>
</gene>
<protein>
    <submittedName>
        <fullName evidence="2">Uncharacterized protein LOC105055817</fullName>
    </submittedName>
</protein>
<organism evidence="1 2">
    <name type="scientific">Elaeis guineensis var. tenera</name>
    <name type="common">Oil palm</name>
    <dbReference type="NCBI Taxonomy" id="51953"/>
    <lineage>
        <taxon>Eukaryota</taxon>
        <taxon>Viridiplantae</taxon>
        <taxon>Streptophyta</taxon>
        <taxon>Embryophyta</taxon>
        <taxon>Tracheophyta</taxon>
        <taxon>Spermatophyta</taxon>
        <taxon>Magnoliopsida</taxon>
        <taxon>Liliopsida</taxon>
        <taxon>Arecaceae</taxon>
        <taxon>Arecoideae</taxon>
        <taxon>Cocoseae</taxon>
        <taxon>Elaeidinae</taxon>
        <taxon>Elaeis</taxon>
    </lineage>
</organism>
<dbReference type="Proteomes" id="UP000504607">
    <property type="component" value="Chromosome 12"/>
</dbReference>
<evidence type="ECO:0000313" key="2">
    <source>
        <dbReference type="RefSeq" id="XP_010936114.1"/>
    </source>
</evidence>
<proteinExistence type="predicted"/>
<evidence type="ECO:0000313" key="1">
    <source>
        <dbReference type="Proteomes" id="UP000504607"/>
    </source>
</evidence>
<reference evidence="2" key="1">
    <citation type="submission" date="2025-08" db="UniProtKB">
        <authorList>
            <consortium name="RefSeq"/>
        </authorList>
    </citation>
    <scope>IDENTIFICATION</scope>
</reference>
<accession>A0A6I9S1N9</accession>
<sequence>MASMNFVQSQIPKLTKDNYDNWCIQMKALLRSLDVWDLVEDGYMKPIEDEVMLTQEQKKQNKELKKKNKKVLYTLYQSVDEDTFEIITGATTSKEAWDLLQMAHKGAKKAKKIQLQSLRSEFESLKMIIGESISDYFSRMISIVNQLKRNGEKIIDVRVVEKILRSLDAKFDFIVVTIEESKELKEMTIEQLMGSLQAHE</sequence>
<dbReference type="RefSeq" id="XP_010936114.1">
    <property type="nucleotide sequence ID" value="XM_010937812.1"/>
</dbReference>
<dbReference type="Pfam" id="PF14223">
    <property type="entry name" value="Retrotran_gag_2"/>
    <property type="match status" value="1"/>
</dbReference>
<dbReference type="OrthoDB" id="676285at2759"/>
<dbReference type="AlphaFoldDB" id="A0A6I9S1N9"/>
<dbReference type="PANTHER" id="PTHR35317">
    <property type="entry name" value="OS04G0629600 PROTEIN"/>
    <property type="match status" value="1"/>
</dbReference>
<keyword evidence="1" id="KW-1185">Reference proteome</keyword>